<evidence type="ECO:0000256" key="1">
    <source>
        <dbReference type="SAM" id="SignalP"/>
    </source>
</evidence>
<reference evidence="3 4" key="1">
    <citation type="submission" date="2014-10" db="EMBL/GenBank/DDBJ databases">
        <title>Draft genome of the hookworm Ancylostoma caninum.</title>
        <authorList>
            <person name="Mitreva M."/>
        </authorList>
    </citation>
    <scope>NUCLEOTIDE SEQUENCE [LARGE SCALE GENOMIC DNA]</scope>
    <source>
        <strain evidence="3 4">Baltimore</strain>
    </source>
</reference>
<dbReference type="Gene3D" id="1.10.10.1940">
    <property type="match status" value="1"/>
</dbReference>
<feature type="signal peptide" evidence="1">
    <location>
        <begin position="1"/>
        <end position="22"/>
    </location>
</feature>
<dbReference type="OrthoDB" id="5891534at2759"/>
<feature type="domain" description="ShKT" evidence="2">
    <location>
        <begin position="26"/>
        <end position="64"/>
    </location>
</feature>
<keyword evidence="4" id="KW-1185">Reference proteome</keyword>
<protein>
    <submittedName>
        <fullName evidence="3">ShTK domain protein</fullName>
    </submittedName>
</protein>
<evidence type="ECO:0000313" key="4">
    <source>
        <dbReference type="Proteomes" id="UP000252519"/>
    </source>
</evidence>
<name>A0A368FB49_ANCCA</name>
<dbReference type="Pfam" id="PF01549">
    <property type="entry name" value="ShK"/>
    <property type="match status" value="1"/>
</dbReference>
<evidence type="ECO:0000259" key="2">
    <source>
        <dbReference type="Pfam" id="PF01549"/>
    </source>
</evidence>
<evidence type="ECO:0000313" key="3">
    <source>
        <dbReference type="EMBL" id="RCN29282.1"/>
    </source>
</evidence>
<comment type="caution">
    <text evidence="3">The sequence shown here is derived from an EMBL/GenBank/DDBJ whole genome shotgun (WGS) entry which is preliminary data.</text>
</comment>
<accession>A0A368FB49</accession>
<dbReference type="AlphaFoldDB" id="A0A368FB49"/>
<dbReference type="EMBL" id="JOJR01002037">
    <property type="protein sequence ID" value="RCN29282.1"/>
    <property type="molecule type" value="Genomic_DNA"/>
</dbReference>
<dbReference type="InterPro" id="IPR003582">
    <property type="entry name" value="ShKT_dom"/>
</dbReference>
<dbReference type="Proteomes" id="UP000252519">
    <property type="component" value="Unassembled WGS sequence"/>
</dbReference>
<proteinExistence type="predicted"/>
<organism evidence="3 4">
    <name type="scientific">Ancylostoma caninum</name>
    <name type="common">Dog hookworm</name>
    <dbReference type="NCBI Taxonomy" id="29170"/>
    <lineage>
        <taxon>Eukaryota</taxon>
        <taxon>Metazoa</taxon>
        <taxon>Ecdysozoa</taxon>
        <taxon>Nematoda</taxon>
        <taxon>Chromadorea</taxon>
        <taxon>Rhabditida</taxon>
        <taxon>Rhabditina</taxon>
        <taxon>Rhabditomorpha</taxon>
        <taxon>Strongyloidea</taxon>
        <taxon>Ancylostomatidae</taxon>
        <taxon>Ancylostomatinae</taxon>
        <taxon>Ancylostoma</taxon>
    </lineage>
</organism>
<sequence length="65" mass="7364">MFYFFIFSLLFLNILTQEEVSAYTPCLDKAGSSFCIKPSKKGMCNNEAMKELMQEVCAETCAFCP</sequence>
<feature type="chain" id="PRO_5016562319" evidence="1">
    <location>
        <begin position="23"/>
        <end position="65"/>
    </location>
</feature>
<keyword evidence="1" id="KW-0732">Signal</keyword>
<gene>
    <name evidence="3" type="ORF">ANCCAN_24958</name>
</gene>